<comment type="caution">
    <text evidence="2">The sequence shown here is derived from an EMBL/GenBank/DDBJ whole genome shotgun (WGS) entry which is preliminary data.</text>
</comment>
<name>A0A369UML4_9GAMM</name>
<evidence type="ECO:0000313" key="3">
    <source>
        <dbReference type="Proteomes" id="UP000253782"/>
    </source>
</evidence>
<dbReference type="InterPro" id="IPR012338">
    <property type="entry name" value="Beta-lactam/transpept-like"/>
</dbReference>
<dbReference type="InterPro" id="IPR050491">
    <property type="entry name" value="AmpC-like"/>
</dbReference>
<evidence type="ECO:0000313" key="2">
    <source>
        <dbReference type="EMBL" id="RDD81771.1"/>
    </source>
</evidence>
<keyword evidence="2" id="KW-0378">Hydrolase</keyword>
<dbReference type="OrthoDB" id="9799367at2"/>
<proteinExistence type="predicted"/>
<sequence length="491" mass="52735">MHDCQALRFPLLLSVETQFVRGELNMPLRSCLAVLIATCSAGTALASPLSNMTMARQAQQALERAASPEAPGVAVLIAQGDTVIFRGARGRAEIELGVPLSADHVFRIASVTKMFTAATILKLAELGKLSLDDSLAKYLPDFPNATGITLRELLSHTAGISDITKDPTPGFTRRDADTATLIAEIRKRPPSFAPGTGWAYSNAGFILLGAVIEKVTGEPWYDALQKQLLQPLGLKHTTYGGNALLIPGRTAGYTTDSSTHQVSNAKFISMTVPAAAGALVSTVDDLRLWMRALADGRAIGKQGLQQMTTPAPDLPGTPSAYRYGLGMYIWHIRGNTMVGHTGQIDGFAAVVAYLPKQDITVIALANDDNFDARSMGRRLAAIALGEPFPEVVAVPASDETLQALEGTYRIDENTIETLSVKDHTLYAQRGNKNVIPLQMTAGQQLHFIPDELSYFVPVRDTDGKIIRLDYFADGDGPAQALPRILKNSTAP</sequence>
<dbReference type="Pfam" id="PF00144">
    <property type="entry name" value="Beta-lactamase"/>
    <property type="match status" value="1"/>
</dbReference>
<gene>
    <name evidence="2" type="ORF">DVJ77_11500</name>
</gene>
<dbReference type="SUPFAM" id="SSF56601">
    <property type="entry name" value="beta-lactamase/transpeptidase-like"/>
    <property type="match status" value="1"/>
</dbReference>
<organism evidence="2 3">
    <name type="scientific">Dyella tabacisoli</name>
    <dbReference type="NCBI Taxonomy" id="2282381"/>
    <lineage>
        <taxon>Bacteria</taxon>
        <taxon>Pseudomonadati</taxon>
        <taxon>Pseudomonadota</taxon>
        <taxon>Gammaproteobacteria</taxon>
        <taxon>Lysobacterales</taxon>
        <taxon>Rhodanobacteraceae</taxon>
        <taxon>Dyella</taxon>
    </lineage>
</organism>
<dbReference type="PROSITE" id="PS00146">
    <property type="entry name" value="BETA_LACTAMASE_A"/>
    <property type="match status" value="1"/>
</dbReference>
<dbReference type="AlphaFoldDB" id="A0A369UML4"/>
<protein>
    <submittedName>
        <fullName evidence="2">Class A beta-lactamase-related serine hydrolase</fullName>
    </submittedName>
</protein>
<keyword evidence="3" id="KW-1185">Reference proteome</keyword>
<feature type="domain" description="Beta-lactamase-related" evidence="1">
    <location>
        <begin position="67"/>
        <end position="381"/>
    </location>
</feature>
<dbReference type="Gene3D" id="3.40.710.10">
    <property type="entry name" value="DD-peptidase/beta-lactamase superfamily"/>
    <property type="match status" value="1"/>
</dbReference>
<dbReference type="PANTHER" id="PTHR46825:SF9">
    <property type="entry name" value="BETA-LACTAMASE-RELATED DOMAIN-CONTAINING PROTEIN"/>
    <property type="match status" value="1"/>
</dbReference>
<dbReference type="PANTHER" id="PTHR46825">
    <property type="entry name" value="D-ALANYL-D-ALANINE-CARBOXYPEPTIDASE/ENDOPEPTIDASE AMPH"/>
    <property type="match status" value="1"/>
</dbReference>
<dbReference type="EMBL" id="QQAH01000009">
    <property type="protein sequence ID" value="RDD81771.1"/>
    <property type="molecule type" value="Genomic_DNA"/>
</dbReference>
<evidence type="ECO:0000259" key="1">
    <source>
        <dbReference type="Pfam" id="PF00144"/>
    </source>
</evidence>
<dbReference type="InterPro" id="IPR023650">
    <property type="entry name" value="Beta-lactam_class-A_AS"/>
</dbReference>
<accession>A0A369UML4</accession>
<dbReference type="Proteomes" id="UP000253782">
    <property type="component" value="Unassembled WGS sequence"/>
</dbReference>
<dbReference type="GO" id="GO:0016787">
    <property type="term" value="F:hydrolase activity"/>
    <property type="evidence" value="ECO:0007669"/>
    <property type="project" value="UniProtKB-KW"/>
</dbReference>
<reference evidence="2 3" key="1">
    <citation type="submission" date="2018-07" db="EMBL/GenBank/DDBJ databases">
        <title>Dyella tabacisoli L4-6T, whole genome shotgun sequence.</title>
        <authorList>
            <person name="Zhou X.-K."/>
            <person name="Li W.-J."/>
            <person name="Duan Y.-Q."/>
        </authorList>
    </citation>
    <scope>NUCLEOTIDE SEQUENCE [LARGE SCALE GENOMIC DNA]</scope>
    <source>
        <strain evidence="2 3">L4-6</strain>
    </source>
</reference>
<dbReference type="InterPro" id="IPR001466">
    <property type="entry name" value="Beta-lactam-related"/>
</dbReference>